<keyword evidence="1" id="KW-0732">Signal</keyword>
<feature type="signal peptide" evidence="1">
    <location>
        <begin position="1"/>
        <end position="20"/>
    </location>
</feature>
<evidence type="ECO:0000313" key="3">
    <source>
        <dbReference type="Proteomes" id="UP000807306"/>
    </source>
</evidence>
<dbReference type="AlphaFoldDB" id="A0A9P6EA08"/>
<keyword evidence="3" id="KW-1185">Reference proteome</keyword>
<dbReference type="Proteomes" id="UP000807306">
    <property type="component" value="Unassembled WGS sequence"/>
</dbReference>
<proteinExistence type="predicted"/>
<name>A0A9P6EA08_9AGAR</name>
<feature type="chain" id="PRO_5040125994" evidence="1">
    <location>
        <begin position="21"/>
        <end position="112"/>
    </location>
</feature>
<evidence type="ECO:0000256" key="1">
    <source>
        <dbReference type="SAM" id="SignalP"/>
    </source>
</evidence>
<comment type="caution">
    <text evidence="2">The sequence shown here is derived from an EMBL/GenBank/DDBJ whole genome shotgun (WGS) entry which is preliminary data.</text>
</comment>
<protein>
    <submittedName>
        <fullName evidence="2">Uncharacterized protein</fullName>
    </submittedName>
</protein>
<gene>
    <name evidence="2" type="ORF">CPB83DRAFT_859906</name>
</gene>
<dbReference type="PROSITE" id="PS51257">
    <property type="entry name" value="PROKAR_LIPOPROTEIN"/>
    <property type="match status" value="1"/>
</dbReference>
<organism evidence="2 3">
    <name type="scientific">Crepidotus variabilis</name>
    <dbReference type="NCBI Taxonomy" id="179855"/>
    <lineage>
        <taxon>Eukaryota</taxon>
        <taxon>Fungi</taxon>
        <taxon>Dikarya</taxon>
        <taxon>Basidiomycota</taxon>
        <taxon>Agaricomycotina</taxon>
        <taxon>Agaricomycetes</taxon>
        <taxon>Agaricomycetidae</taxon>
        <taxon>Agaricales</taxon>
        <taxon>Agaricineae</taxon>
        <taxon>Crepidotaceae</taxon>
        <taxon>Crepidotus</taxon>
    </lineage>
</organism>
<sequence length="112" mass="12221">MKISFFLSLVLASTISSTIACVNSVGTINTSGDHFQLQTAYIIDNGQDTCDSARGYSTSTSTWVINCIGGYSMQVDTSGHNVWYGTPHGSFTWQQATSQNGQFITWNVNEFC</sequence>
<reference evidence="2" key="1">
    <citation type="submission" date="2020-11" db="EMBL/GenBank/DDBJ databases">
        <authorList>
            <consortium name="DOE Joint Genome Institute"/>
            <person name="Ahrendt S."/>
            <person name="Riley R."/>
            <person name="Andreopoulos W."/>
            <person name="Labutti K."/>
            <person name="Pangilinan J."/>
            <person name="Ruiz-Duenas F.J."/>
            <person name="Barrasa J.M."/>
            <person name="Sanchez-Garcia M."/>
            <person name="Camarero S."/>
            <person name="Miyauchi S."/>
            <person name="Serrano A."/>
            <person name="Linde D."/>
            <person name="Babiker R."/>
            <person name="Drula E."/>
            <person name="Ayuso-Fernandez I."/>
            <person name="Pacheco R."/>
            <person name="Padilla G."/>
            <person name="Ferreira P."/>
            <person name="Barriuso J."/>
            <person name="Kellner H."/>
            <person name="Castanera R."/>
            <person name="Alfaro M."/>
            <person name="Ramirez L."/>
            <person name="Pisabarro A.G."/>
            <person name="Kuo A."/>
            <person name="Tritt A."/>
            <person name="Lipzen A."/>
            <person name="He G."/>
            <person name="Yan M."/>
            <person name="Ng V."/>
            <person name="Cullen D."/>
            <person name="Martin F."/>
            <person name="Rosso M.-N."/>
            <person name="Henrissat B."/>
            <person name="Hibbett D."/>
            <person name="Martinez A.T."/>
            <person name="Grigoriev I.V."/>
        </authorList>
    </citation>
    <scope>NUCLEOTIDE SEQUENCE</scope>
    <source>
        <strain evidence="2">CBS 506.95</strain>
    </source>
</reference>
<accession>A0A9P6EA08</accession>
<evidence type="ECO:0000313" key="2">
    <source>
        <dbReference type="EMBL" id="KAF9525190.1"/>
    </source>
</evidence>
<dbReference type="EMBL" id="MU157887">
    <property type="protein sequence ID" value="KAF9525190.1"/>
    <property type="molecule type" value="Genomic_DNA"/>
</dbReference>